<protein>
    <submittedName>
        <fullName evidence="2">TOPRIM domain-containing protein</fullName>
    </submittedName>
</protein>
<dbReference type="InterPro" id="IPR000380">
    <property type="entry name" value="Topo_IA"/>
</dbReference>
<gene>
    <name evidence="2" type="ORF">Bcoa_0068</name>
</gene>
<evidence type="ECO:0000313" key="2">
    <source>
        <dbReference type="EMBL" id="AEO99293.1"/>
    </source>
</evidence>
<dbReference type="SMART" id="SM00493">
    <property type="entry name" value="TOPRIM"/>
    <property type="match status" value="1"/>
</dbReference>
<dbReference type="PROSITE" id="PS50880">
    <property type="entry name" value="TOPRIM"/>
    <property type="match status" value="1"/>
</dbReference>
<accession>G2TJM2</accession>
<dbReference type="PANTHER" id="PTHR42785:SF1">
    <property type="entry name" value="DNA TOPOISOMERASE"/>
    <property type="match status" value="1"/>
</dbReference>
<dbReference type="InterPro" id="IPR023405">
    <property type="entry name" value="Topo_IA_core_domain"/>
</dbReference>
<dbReference type="GO" id="GO:0006265">
    <property type="term" value="P:DNA topological change"/>
    <property type="evidence" value="ECO:0007669"/>
    <property type="project" value="InterPro"/>
</dbReference>
<organism evidence="2 3">
    <name type="scientific">Heyndrickxia coagulans 36D1</name>
    <dbReference type="NCBI Taxonomy" id="345219"/>
    <lineage>
        <taxon>Bacteria</taxon>
        <taxon>Bacillati</taxon>
        <taxon>Bacillota</taxon>
        <taxon>Bacilli</taxon>
        <taxon>Bacillales</taxon>
        <taxon>Bacillaceae</taxon>
        <taxon>Heyndrickxia</taxon>
    </lineage>
</organism>
<dbReference type="PANTHER" id="PTHR42785">
    <property type="entry name" value="DNA TOPOISOMERASE, TYPE IA, CORE"/>
    <property type="match status" value="1"/>
</dbReference>
<dbReference type="HOGENOM" id="CLU_189531_0_0_9"/>
<evidence type="ECO:0000259" key="1">
    <source>
        <dbReference type="PROSITE" id="PS50880"/>
    </source>
</evidence>
<dbReference type="AlphaFoldDB" id="G2TJM2"/>
<dbReference type="SUPFAM" id="SSF56712">
    <property type="entry name" value="Prokaryotic type I DNA topoisomerase"/>
    <property type="match status" value="1"/>
</dbReference>
<dbReference type="Pfam" id="PF01751">
    <property type="entry name" value="Toprim"/>
    <property type="match status" value="1"/>
</dbReference>
<evidence type="ECO:0000313" key="3">
    <source>
        <dbReference type="Proteomes" id="UP000009283"/>
    </source>
</evidence>
<dbReference type="EMBL" id="CP003056">
    <property type="protein sequence ID" value="AEO99293.1"/>
    <property type="molecule type" value="Genomic_DNA"/>
</dbReference>
<sequence>MSDYLVIVESPAKAKTIEKYLGKKYRVKASMGHVRDLPKSQMGVDVDDHFKPKYITIRGKGPVLKDLKNAAKKAKKSLSCRRP</sequence>
<proteinExistence type="predicted"/>
<dbReference type="GO" id="GO:0003917">
    <property type="term" value="F:DNA topoisomerase type I (single strand cut, ATP-independent) activity"/>
    <property type="evidence" value="ECO:0007669"/>
    <property type="project" value="InterPro"/>
</dbReference>
<dbReference type="Proteomes" id="UP000009283">
    <property type="component" value="Chromosome"/>
</dbReference>
<feature type="domain" description="Toprim" evidence="1">
    <location>
        <begin position="3"/>
        <end position="83"/>
    </location>
</feature>
<dbReference type="InterPro" id="IPR006171">
    <property type="entry name" value="TOPRIM_dom"/>
</dbReference>
<dbReference type="KEGG" id="bag:Bcoa_0068"/>
<name>G2TJM2_HEYCO</name>
<reference evidence="2 3" key="1">
    <citation type="journal article" date="2011" name="Stand. Genomic Sci.">
        <title>Complete Genome Sequence of a thermotolerant sporogenic lactic acid bacterium, Bacillus coagulans strain 36D1.</title>
        <authorList>
            <person name="Rhee M.S."/>
            <person name="Moritz B.E."/>
            <person name="Xie G."/>
            <person name="Glavina Del Rio T."/>
            <person name="Dalin E."/>
            <person name="Tice H."/>
            <person name="Bruce D."/>
            <person name="Goodwin L."/>
            <person name="Chertkov O."/>
            <person name="Brettin T."/>
            <person name="Han C."/>
            <person name="Detter C."/>
            <person name="Pitluck S."/>
            <person name="Land M.L."/>
            <person name="Patel M."/>
            <person name="Ou M."/>
            <person name="Harbrucker R."/>
            <person name="Ingram L.O."/>
            <person name="Shanmugam K.T."/>
        </authorList>
    </citation>
    <scope>NUCLEOTIDE SEQUENCE [LARGE SCALE GENOMIC DNA]</scope>
    <source>
        <strain evidence="2 3">36D1</strain>
    </source>
</reference>
<dbReference type="GO" id="GO:0003677">
    <property type="term" value="F:DNA binding"/>
    <property type="evidence" value="ECO:0007669"/>
    <property type="project" value="InterPro"/>
</dbReference>
<dbReference type="eggNOG" id="COG0550">
    <property type="taxonomic scope" value="Bacteria"/>
</dbReference>
<dbReference type="Gene3D" id="3.40.50.140">
    <property type="match status" value="1"/>
</dbReference>